<proteinExistence type="predicted"/>
<keyword evidence="2" id="KW-1185">Reference proteome</keyword>
<dbReference type="InterPro" id="IPR036691">
    <property type="entry name" value="Endo/exonu/phosph_ase_sf"/>
</dbReference>
<evidence type="ECO:0000313" key="1">
    <source>
        <dbReference type="EMBL" id="MBA0822079.1"/>
    </source>
</evidence>
<accession>A0A7J9IIY8</accession>
<name>A0A7J9IIY8_9ROSI</name>
<evidence type="ECO:0000313" key="2">
    <source>
        <dbReference type="Proteomes" id="UP000593575"/>
    </source>
</evidence>
<protein>
    <submittedName>
        <fullName evidence="1">Uncharacterized protein</fullName>
    </submittedName>
</protein>
<comment type="caution">
    <text evidence="1">The sequence shown here is derived from an EMBL/GenBank/DDBJ whole genome shotgun (WGS) entry which is preliminary data.</text>
</comment>
<gene>
    <name evidence="1" type="ORF">Goarm_018895</name>
</gene>
<sequence>MVDVIVNEGILDANNHTAVIFKDNTQHNFSRKTVGSSSTTTRNQLPLVNLRKAKSKLSIQKEGCTNAKFPRVLREYRKQYKSDIVCLLEPKVSRVKANATIASLDLAKSHRVEAVGFSSGIWHSPWLAIGDFNAILSSNDKKGGHVRGRKCSFLFFGDFMDKGKLYDMGFRGPPFTWHQCNLIKRLDQALENEAWNLYGEAPGSICNLPVSAFSQLGYIDIDFLERNVMNKEFKTALFNMAPLKALGSDGERNPIWLSRRGLDLLELFFAKDLVIFSKANLKHCGLLKGFLGNFCEHSRHKVNARKTNIFYFASVKEDLRGEIGKIFGGSLSSPKSKSTQDFLVERSIMVPKGICDSIEKMARQFIWGASKDKSFFLCGHGDEDGLHVLRDCPHTDISMVGSLPKTSQAPIELPKGPMTRARAKLFQEAVSALLIKFWSENQLKDEE</sequence>
<organism evidence="1 2">
    <name type="scientific">Gossypium armourianum</name>
    <dbReference type="NCBI Taxonomy" id="34283"/>
    <lineage>
        <taxon>Eukaryota</taxon>
        <taxon>Viridiplantae</taxon>
        <taxon>Streptophyta</taxon>
        <taxon>Embryophyta</taxon>
        <taxon>Tracheophyta</taxon>
        <taxon>Spermatophyta</taxon>
        <taxon>Magnoliopsida</taxon>
        <taxon>eudicotyledons</taxon>
        <taxon>Gunneridae</taxon>
        <taxon>Pentapetalae</taxon>
        <taxon>rosids</taxon>
        <taxon>malvids</taxon>
        <taxon>Malvales</taxon>
        <taxon>Malvaceae</taxon>
        <taxon>Malvoideae</taxon>
        <taxon>Gossypium</taxon>
    </lineage>
</organism>
<dbReference type="SUPFAM" id="SSF56219">
    <property type="entry name" value="DNase I-like"/>
    <property type="match status" value="1"/>
</dbReference>
<dbReference type="AlphaFoldDB" id="A0A7J9IIY8"/>
<dbReference type="Proteomes" id="UP000593575">
    <property type="component" value="Unassembled WGS sequence"/>
</dbReference>
<reference evidence="1 2" key="1">
    <citation type="journal article" date="2019" name="Genome Biol. Evol.">
        <title>Insights into the evolution of the New World diploid cottons (Gossypium, subgenus Houzingenia) based on genome sequencing.</title>
        <authorList>
            <person name="Grover C.E."/>
            <person name="Arick M.A. 2nd"/>
            <person name="Thrash A."/>
            <person name="Conover J.L."/>
            <person name="Sanders W.S."/>
            <person name="Peterson D.G."/>
            <person name="Frelichowski J.E."/>
            <person name="Scheffler J.A."/>
            <person name="Scheffler B.E."/>
            <person name="Wendel J.F."/>
        </authorList>
    </citation>
    <scope>NUCLEOTIDE SEQUENCE [LARGE SCALE GENOMIC DNA]</scope>
    <source>
        <strain evidence="1">6</strain>
        <tissue evidence="1">Leaf</tissue>
    </source>
</reference>
<dbReference type="EMBL" id="JABFAE010000001">
    <property type="protein sequence ID" value="MBA0822079.1"/>
    <property type="molecule type" value="Genomic_DNA"/>
</dbReference>